<dbReference type="Proteomes" id="UP000307706">
    <property type="component" value="Unassembled WGS sequence"/>
</dbReference>
<evidence type="ECO:0000313" key="2">
    <source>
        <dbReference type="EMBL" id="TMP63043.1"/>
    </source>
</evidence>
<name>A0A5S3XVA5_9GAMM</name>
<proteinExistence type="predicted"/>
<sequence>MVEPITPDTVSNERVNTLLTRDDIQHMLHIWGSPATIYNYPRQHGNYRRYFIHAFTGRVPTASEIYYGTYIHRQGDLFKTAAHNSISDAHVGYIIVQTDHPSHSYGYKLTEDCKMSGPIFPEGSIFTNITTHTIWNMPQSGAKKSWMLDWEFSAKSNKVWVSGNRDNLRAWHEESKLAFDKKPTWFFISDSAHLPMFSDVTRVTDQNGNAQAVIQAIDMTDTAGSDRWPLVYGTIGSVGSGADLETAEEDSFDHARLISLRVTTQ</sequence>
<dbReference type="EMBL" id="PNCK01000009">
    <property type="protein sequence ID" value="TMP46267.1"/>
    <property type="molecule type" value="Genomic_DNA"/>
</dbReference>
<gene>
    <name evidence="2" type="ORF">CWB96_00100</name>
    <name evidence="1" type="ORF">CWB97_02095</name>
</gene>
<dbReference type="OrthoDB" id="9993038at2"/>
<reference evidence="2" key="3">
    <citation type="submission" date="2019-09" db="EMBL/GenBank/DDBJ databases">
        <title>Co-occurence of chitin degradation, pigmentation and bioactivity in marine Pseudoalteromonas.</title>
        <authorList>
            <person name="Sonnenschein E.C."/>
            <person name="Bech P.K."/>
        </authorList>
    </citation>
    <scope>NUCLEOTIDE SEQUENCE</scope>
    <source>
        <strain evidence="2">S2231</strain>
        <strain evidence="3">S2233</strain>
    </source>
</reference>
<dbReference type="EMBL" id="PNCL01000001">
    <property type="protein sequence ID" value="TMP63043.1"/>
    <property type="molecule type" value="Genomic_DNA"/>
</dbReference>
<protein>
    <submittedName>
        <fullName evidence="2">Uncharacterized protein</fullName>
    </submittedName>
</protein>
<evidence type="ECO:0000313" key="3">
    <source>
        <dbReference type="Proteomes" id="UP000305730"/>
    </source>
</evidence>
<dbReference type="AlphaFoldDB" id="A0A5S3XVA5"/>
<organism evidence="2 4">
    <name type="scientific">Pseudoalteromonas citrea</name>
    <dbReference type="NCBI Taxonomy" id="43655"/>
    <lineage>
        <taxon>Bacteria</taxon>
        <taxon>Pseudomonadati</taxon>
        <taxon>Pseudomonadota</taxon>
        <taxon>Gammaproteobacteria</taxon>
        <taxon>Alteromonadales</taxon>
        <taxon>Pseudoalteromonadaceae</taxon>
        <taxon>Pseudoalteromonas</taxon>
    </lineage>
</organism>
<evidence type="ECO:0000313" key="1">
    <source>
        <dbReference type="EMBL" id="TMP46267.1"/>
    </source>
</evidence>
<evidence type="ECO:0000313" key="4">
    <source>
        <dbReference type="Proteomes" id="UP000307706"/>
    </source>
</evidence>
<comment type="caution">
    <text evidence="2">The sequence shown here is derived from an EMBL/GenBank/DDBJ whole genome shotgun (WGS) entry which is preliminary data.</text>
</comment>
<accession>A0A5S3XVA5</accession>
<reference evidence="4" key="2">
    <citation type="submission" date="2019-06" db="EMBL/GenBank/DDBJ databases">
        <title>Co-occurence of chitin degradation, pigmentation and bioactivity in marine Pseudoalteromonas.</title>
        <authorList>
            <person name="Sonnenschein E.C."/>
            <person name="Bech P.K."/>
        </authorList>
    </citation>
    <scope>NUCLEOTIDE SEQUENCE [LARGE SCALE GENOMIC DNA]</scope>
    <source>
        <strain evidence="4">S2231</strain>
        <strain evidence="1">S2233</strain>
    </source>
</reference>
<dbReference type="Proteomes" id="UP000305730">
    <property type="component" value="Unassembled WGS sequence"/>
</dbReference>
<dbReference type="RefSeq" id="WP_138594618.1">
    <property type="nucleotide sequence ID" value="NZ_PNCK01000009.1"/>
</dbReference>
<keyword evidence="3" id="KW-1185">Reference proteome</keyword>
<reference evidence="2 4" key="1">
    <citation type="submission" date="2017-12" db="EMBL/GenBank/DDBJ databases">
        <authorList>
            <person name="Paulsen S."/>
            <person name="Gram L.K."/>
        </authorList>
    </citation>
    <scope>NUCLEOTIDE SEQUENCE [LARGE SCALE GENOMIC DNA]</scope>
    <source>
        <strain evidence="2 4">S2231</strain>
        <strain evidence="1">S2233</strain>
    </source>
</reference>